<gene>
    <name evidence="1" type="ORF">QNI22_18945</name>
</gene>
<dbReference type="Proteomes" id="UP001232063">
    <property type="component" value="Unassembled WGS sequence"/>
</dbReference>
<sequence>MDKNKFKPDYEDVELMGETLTRLFQGILYLLTFFCDESTLLQAMSK</sequence>
<accession>A0AAE3UEG1</accession>
<protein>
    <submittedName>
        <fullName evidence="1">Uncharacterized protein</fullName>
    </submittedName>
</protein>
<evidence type="ECO:0000313" key="1">
    <source>
        <dbReference type="EMBL" id="MDJ1502753.1"/>
    </source>
</evidence>
<proteinExistence type="predicted"/>
<name>A0AAE3UEG1_9BACT</name>
<keyword evidence="2" id="KW-1185">Reference proteome</keyword>
<dbReference type="RefSeq" id="WP_314513025.1">
    <property type="nucleotide sequence ID" value="NZ_JASJOU010000006.1"/>
</dbReference>
<organism evidence="1 2">
    <name type="scientific">Xanthocytophaga agilis</name>
    <dbReference type="NCBI Taxonomy" id="3048010"/>
    <lineage>
        <taxon>Bacteria</taxon>
        <taxon>Pseudomonadati</taxon>
        <taxon>Bacteroidota</taxon>
        <taxon>Cytophagia</taxon>
        <taxon>Cytophagales</taxon>
        <taxon>Rhodocytophagaceae</taxon>
        <taxon>Xanthocytophaga</taxon>
    </lineage>
</organism>
<evidence type="ECO:0000313" key="2">
    <source>
        <dbReference type="Proteomes" id="UP001232063"/>
    </source>
</evidence>
<comment type="caution">
    <text evidence="1">The sequence shown here is derived from an EMBL/GenBank/DDBJ whole genome shotgun (WGS) entry which is preliminary data.</text>
</comment>
<dbReference type="EMBL" id="JASJOU010000006">
    <property type="protein sequence ID" value="MDJ1502753.1"/>
    <property type="molecule type" value="Genomic_DNA"/>
</dbReference>
<dbReference type="AlphaFoldDB" id="A0AAE3UEG1"/>
<reference evidence="1" key="1">
    <citation type="submission" date="2023-05" db="EMBL/GenBank/DDBJ databases">
        <authorList>
            <person name="Zhang X."/>
        </authorList>
    </citation>
    <scope>NUCLEOTIDE SEQUENCE</scope>
    <source>
        <strain evidence="1">BD1B2-1</strain>
    </source>
</reference>